<evidence type="ECO:0000256" key="1">
    <source>
        <dbReference type="ARBA" id="ARBA00022679"/>
    </source>
</evidence>
<reference evidence="3" key="1">
    <citation type="submission" date="2018-05" db="EMBL/GenBank/DDBJ databases">
        <authorList>
            <person name="Lanie J.A."/>
            <person name="Ng W.-L."/>
            <person name="Kazmierczak K.M."/>
            <person name="Andrzejewski T.M."/>
            <person name="Davidsen T.M."/>
            <person name="Wayne K.J."/>
            <person name="Tettelin H."/>
            <person name="Glass J.I."/>
            <person name="Rusch D."/>
            <person name="Podicherti R."/>
            <person name="Tsui H.-C.T."/>
            <person name="Winkler M.E."/>
        </authorList>
    </citation>
    <scope>NUCLEOTIDE SEQUENCE</scope>
</reference>
<feature type="domain" description="APS kinase" evidence="2">
    <location>
        <begin position="7"/>
        <end position="85"/>
    </location>
</feature>
<evidence type="ECO:0000259" key="2">
    <source>
        <dbReference type="Pfam" id="PF01583"/>
    </source>
</evidence>
<dbReference type="Pfam" id="PF01583">
    <property type="entry name" value="APS_kinase"/>
    <property type="match status" value="1"/>
</dbReference>
<dbReference type="InterPro" id="IPR027417">
    <property type="entry name" value="P-loop_NTPase"/>
</dbReference>
<proteinExistence type="predicted"/>
<protein>
    <recommendedName>
        <fullName evidence="2">APS kinase domain-containing protein</fullName>
    </recommendedName>
</protein>
<gene>
    <name evidence="3" type="ORF">METZ01_LOCUS498069</name>
</gene>
<dbReference type="AlphaFoldDB" id="A0A383DLT9"/>
<name>A0A383DLT9_9ZZZZ</name>
<accession>A0A383DLT9</accession>
<dbReference type="SUPFAM" id="SSF52540">
    <property type="entry name" value="P-loop containing nucleoside triphosphate hydrolases"/>
    <property type="match status" value="1"/>
</dbReference>
<dbReference type="Gene3D" id="3.40.50.300">
    <property type="entry name" value="P-loop containing nucleotide triphosphate hydrolases"/>
    <property type="match status" value="1"/>
</dbReference>
<dbReference type="InterPro" id="IPR059117">
    <property type="entry name" value="APS_kinase_dom"/>
</dbReference>
<keyword evidence="1" id="KW-0808">Transferase</keyword>
<evidence type="ECO:0000313" key="3">
    <source>
        <dbReference type="EMBL" id="SVE45215.1"/>
    </source>
</evidence>
<feature type="non-terminal residue" evidence="3">
    <location>
        <position position="87"/>
    </location>
</feature>
<sequence>MLTPVCKRLVLLDGDTVREAFGDGLGYRQEDRIVQVTRVQRIAKLLADQDLVVIVALVYANADLLHWNRAYIPNYFEIHVKASFETV</sequence>
<dbReference type="EMBL" id="UINC01218264">
    <property type="protein sequence ID" value="SVE45215.1"/>
    <property type="molecule type" value="Genomic_DNA"/>
</dbReference>
<organism evidence="3">
    <name type="scientific">marine metagenome</name>
    <dbReference type="NCBI Taxonomy" id="408172"/>
    <lineage>
        <taxon>unclassified sequences</taxon>
        <taxon>metagenomes</taxon>
        <taxon>ecological metagenomes</taxon>
    </lineage>
</organism>